<feature type="region of interest" description="Disordered" evidence="1">
    <location>
        <begin position="193"/>
        <end position="216"/>
    </location>
</feature>
<dbReference type="GO" id="GO:0000124">
    <property type="term" value="C:SAGA complex"/>
    <property type="evidence" value="ECO:0007669"/>
    <property type="project" value="InterPro"/>
</dbReference>
<dbReference type="AlphaFoldDB" id="A0A427YK17"/>
<evidence type="ECO:0000259" key="2">
    <source>
        <dbReference type="PROSITE" id="PS51505"/>
    </source>
</evidence>
<dbReference type="GO" id="GO:0031048">
    <property type="term" value="P:regulatory ncRNA-mediated heterochromatin formation"/>
    <property type="evidence" value="ECO:0007669"/>
    <property type="project" value="TreeGrafter"/>
</dbReference>
<feature type="compositionally biased region" description="Low complexity" evidence="1">
    <location>
        <begin position="391"/>
        <end position="404"/>
    </location>
</feature>
<dbReference type="Proteomes" id="UP000279259">
    <property type="component" value="Unassembled WGS sequence"/>
</dbReference>
<evidence type="ECO:0000256" key="1">
    <source>
        <dbReference type="SAM" id="MobiDB-lite"/>
    </source>
</evidence>
<proteinExistence type="predicted"/>
<sequence length="552" mass="57276">MPITLKPRPSLPSFTFSPPPSDADADASDSEQTTQVQVQVAQAAPPRPPADFIPERDMHMFGSRPLDSSEHGKALVKCARCGKVVMELAAVEHKHGVPLDKKKLKAEKSLKSKDDMSKKRRASEVSIENPSPIKKRAKLPLAPIPDGENAHAHAHAYAHAPASASIPAAAGGNPYKGLKKSEIKKLKKEAERLEKKRAKERQKAEIAERKRQRASEPLDFDRHCGVINDKGLPCSRSLTCKTHTVGAKRAVLGRSRPFDELHLEWQRKHNPNFKEPARRDVNGTNGPGSSTKNAKRKDSKLGKKGPGGGGPGPGEDDGHGGGPEGESQRELEELIHFTRVAGDRVRDAIAGLGLMTSGATSASRAGSSGGVGGGTTAGAGAGAGAGGGAGSSTSAANSRATSAGPSKSNARNGTVNENGNANASGLGTGNGNTNGSGNPFGRPDKPRPTSCNAVWRSHTDFAGVGEMFQKALAARPPKQPQHPHHAQHQHQHQHPGHSHAGKNANANAQAAGAAAGAAGQHGGTAPRILPAMAAGGVPPEQAVQPGMFGVTA</sequence>
<dbReference type="PANTHER" id="PTHR47805:SF1">
    <property type="entry name" value="SAGA-ASSOCIATED FACTOR 73"/>
    <property type="match status" value="1"/>
</dbReference>
<keyword evidence="4" id="KW-1185">Reference proteome</keyword>
<name>A0A427YK17_9TREE</name>
<dbReference type="Gene3D" id="6.10.140.1270">
    <property type="match status" value="1"/>
</dbReference>
<dbReference type="OrthoDB" id="21678at2759"/>
<feature type="domain" description="SCA7" evidence="2">
    <location>
        <begin position="211"/>
        <end position="277"/>
    </location>
</feature>
<dbReference type="InterPro" id="IPR037804">
    <property type="entry name" value="SGF73"/>
</dbReference>
<comment type="caution">
    <text evidence="3">The sequence shown here is derived from an EMBL/GenBank/DDBJ whole genome shotgun (WGS) entry which is preliminary data.</text>
</comment>
<feature type="region of interest" description="Disordered" evidence="1">
    <location>
        <begin position="1"/>
        <end position="59"/>
    </location>
</feature>
<dbReference type="STRING" id="1890683.A0A427YK17"/>
<feature type="compositionally biased region" description="Low complexity" evidence="1">
    <location>
        <begin position="501"/>
        <end position="518"/>
    </location>
</feature>
<feature type="compositionally biased region" description="Polar residues" evidence="1">
    <location>
        <begin position="405"/>
        <end position="417"/>
    </location>
</feature>
<feature type="compositionally biased region" description="Low complexity" evidence="1">
    <location>
        <begin position="7"/>
        <end position="16"/>
    </location>
</feature>
<evidence type="ECO:0000313" key="4">
    <source>
        <dbReference type="Proteomes" id="UP000279259"/>
    </source>
</evidence>
<feature type="region of interest" description="Disordered" evidence="1">
    <location>
        <begin position="102"/>
        <end position="158"/>
    </location>
</feature>
<gene>
    <name evidence="3" type="ORF">EHS25_009737</name>
</gene>
<feature type="compositionally biased region" description="Low complexity" evidence="1">
    <location>
        <begin position="35"/>
        <end position="44"/>
    </location>
</feature>
<dbReference type="PANTHER" id="PTHR47805">
    <property type="entry name" value="SAGA-ASSOCIATED FACTOR 73"/>
    <property type="match status" value="1"/>
</dbReference>
<feature type="region of interest" description="Disordered" evidence="1">
    <location>
        <begin position="381"/>
        <end position="453"/>
    </location>
</feature>
<feature type="compositionally biased region" description="Basic residues" evidence="1">
    <location>
        <begin position="481"/>
        <end position="500"/>
    </location>
</feature>
<dbReference type="GO" id="GO:1904802">
    <property type="term" value="P:RITS complex assembly"/>
    <property type="evidence" value="ECO:0007669"/>
    <property type="project" value="TreeGrafter"/>
</dbReference>
<dbReference type="Pfam" id="PF08313">
    <property type="entry name" value="SCA7"/>
    <property type="match status" value="1"/>
</dbReference>
<feature type="compositionally biased region" description="Basic and acidic residues" evidence="1">
    <location>
        <begin position="102"/>
        <end position="117"/>
    </location>
</feature>
<accession>A0A427YK17</accession>
<reference evidence="3 4" key="1">
    <citation type="submission" date="2018-11" db="EMBL/GenBank/DDBJ databases">
        <title>Genome sequence of Saitozyma podzolica DSM 27192.</title>
        <authorList>
            <person name="Aliyu H."/>
            <person name="Gorte O."/>
            <person name="Ochsenreither K."/>
        </authorList>
    </citation>
    <scope>NUCLEOTIDE SEQUENCE [LARGE SCALE GENOMIC DNA]</scope>
    <source>
        <strain evidence="3 4">DSM 27192</strain>
    </source>
</reference>
<feature type="compositionally biased region" description="Gly residues" evidence="1">
    <location>
        <begin position="304"/>
        <end position="313"/>
    </location>
</feature>
<feature type="compositionally biased region" description="Polar residues" evidence="1">
    <location>
        <begin position="282"/>
        <end position="292"/>
    </location>
</feature>
<dbReference type="InterPro" id="IPR013243">
    <property type="entry name" value="SCA7_dom"/>
</dbReference>
<evidence type="ECO:0000313" key="3">
    <source>
        <dbReference type="EMBL" id="RSH91438.1"/>
    </source>
</evidence>
<feature type="compositionally biased region" description="Gly residues" evidence="1">
    <location>
        <begin position="381"/>
        <end position="390"/>
    </location>
</feature>
<protein>
    <recommendedName>
        <fullName evidence="2">SCA7 domain-containing protein</fullName>
    </recommendedName>
</protein>
<feature type="compositionally biased region" description="Basic and acidic residues" evidence="1">
    <location>
        <begin position="201"/>
        <end position="216"/>
    </location>
</feature>
<organism evidence="3 4">
    <name type="scientific">Saitozyma podzolica</name>
    <dbReference type="NCBI Taxonomy" id="1890683"/>
    <lineage>
        <taxon>Eukaryota</taxon>
        <taxon>Fungi</taxon>
        <taxon>Dikarya</taxon>
        <taxon>Basidiomycota</taxon>
        <taxon>Agaricomycotina</taxon>
        <taxon>Tremellomycetes</taxon>
        <taxon>Tremellales</taxon>
        <taxon>Trimorphomycetaceae</taxon>
        <taxon>Saitozyma</taxon>
    </lineage>
</organism>
<dbReference type="PROSITE" id="PS51505">
    <property type="entry name" value="SCA7"/>
    <property type="match status" value="1"/>
</dbReference>
<feature type="region of interest" description="Disordered" evidence="1">
    <location>
        <begin position="269"/>
        <end position="328"/>
    </location>
</feature>
<dbReference type="GO" id="GO:0006357">
    <property type="term" value="P:regulation of transcription by RNA polymerase II"/>
    <property type="evidence" value="ECO:0007669"/>
    <property type="project" value="TreeGrafter"/>
</dbReference>
<feature type="region of interest" description="Disordered" evidence="1">
    <location>
        <begin position="472"/>
        <end position="552"/>
    </location>
</feature>
<dbReference type="EMBL" id="RSCD01000008">
    <property type="protein sequence ID" value="RSH91438.1"/>
    <property type="molecule type" value="Genomic_DNA"/>
</dbReference>